<feature type="domain" description="RNA polymerase sigma-70" evidence="9">
    <location>
        <begin position="481"/>
        <end position="507"/>
    </location>
</feature>
<dbReference type="PANTHER" id="PTHR30603:SF60">
    <property type="entry name" value="RNA POLYMERASE SIGMA FACTOR RPOD"/>
    <property type="match status" value="1"/>
</dbReference>
<evidence type="ECO:0000256" key="1">
    <source>
        <dbReference type="ARBA" id="ARBA00007788"/>
    </source>
</evidence>
<name>A0A6J4M0F9_9ACTN</name>
<evidence type="ECO:0000256" key="4">
    <source>
        <dbReference type="ARBA" id="ARBA00023125"/>
    </source>
</evidence>
<dbReference type="Pfam" id="PF04542">
    <property type="entry name" value="Sigma70_r2"/>
    <property type="match status" value="1"/>
</dbReference>
<dbReference type="PROSITE" id="PS00716">
    <property type="entry name" value="SIGMA70_2"/>
    <property type="match status" value="1"/>
</dbReference>
<dbReference type="CDD" id="cd06171">
    <property type="entry name" value="Sigma70_r4"/>
    <property type="match status" value="1"/>
</dbReference>
<feature type="compositionally biased region" description="Low complexity" evidence="7">
    <location>
        <begin position="73"/>
        <end position="92"/>
    </location>
</feature>
<evidence type="ECO:0000256" key="5">
    <source>
        <dbReference type="ARBA" id="ARBA00023163"/>
    </source>
</evidence>
<evidence type="ECO:0000256" key="6">
    <source>
        <dbReference type="RuleBase" id="RU362124"/>
    </source>
</evidence>
<dbReference type="PANTHER" id="PTHR30603">
    <property type="entry name" value="RNA POLYMERASE SIGMA FACTOR RPO"/>
    <property type="match status" value="1"/>
</dbReference>
<dbReference type="SUPFAM" id="SSF88659">
    <property type="entry name" value="Sigma3 and sigma4 domains of RNA polymerase sigma factors"/>
    <property type="match status" value="2"/>
</dbReference>
<dbReference type="SUPFAM" id="SSF88946">
    <property type="entry name" value="Sigma2 domain of RNA polymerase sigma factors"/>
    <property type="match status" value="1"/>
</dbReference>
<dbReference type="AlphaFoldDB" id="A0A6J4M0F9"/>
<evidence type="ECO:0000259" key="9">
    <source>
        <dbReference type="PROSITE" id="PS00716"/>
    </source>
</evidence>
<dbReference type="EMBL" id="CADCUB010000123">
    <property type="protein sequence ID" value="CAA9344844.1"/>
    <property type="molecule type" value="Genomic_DNA"/>
</dbReference>
<dbReference type="InterPro" id="IPR007627">
    <property type="entry name" value="RNA_pol_sigma70_r2"/>
</dbReference>
<proteinExistence type="inferred from homology"/>
<feature type="domain" description="RNA polymerase sigma-70" evidence="8">
    <location>
        <begin position="313"/>
        <end position="326"/>
    </location>
</feature>
<reference evidence="10" key="1">
    <citation type="submission" date="2020-02" db="EMBL/GenBank/DDBJ databases">
        <authorList>
            <person name="Meier V. D."/>
        </authorList>
    </citation>
    <scope>NUCLEOTIDE SEQUENCE</scope>
    <source>
        <strain evidence="10">AVDCRST_MAG07</strain>
    </source>
</reference>
<feature type="region of interest" description="Disordered" evidence="7">
    <location>
        <begin position="58"/>
        <end position="108"/>
    </location>
</feature>
<dbReference type="InterPro" id="IPR014284">
    <property type="entry name" value="RNA_pol_sigma-70_dom"/>
</dbReference>
<dbReference type="GO" id="GO:0016987">
    <property type="term" value="F:sigma factor activity"/>
    <property type="evidence" value="ECO:0007669"/>
    <property type="project" value="UniProtKB-KW"/>
</dbReference>
<dbReference type="GO" id="GO:0006352">
    <property type="term" value="P:DNA-templated transcription initiation"/>
    <property type="evidence" value="ECO:0007669"/>
    <property type="project" value="InterPro"/>
</dbReference>
<evidence type="ECO:0000256" key="3">
    <source>
        <dbReference type="ARBA" id="ARBA00023082"/>
    </source>
</evidence>
<evidence type="ECO:0000256" key="2">
    <source>
        <dbReference type="ARBA" id="ARBA00023015"/>
    </source>
</evidence>
<keyword evidence="5 6" id="KW-0804">Transcription</keyword>
<dbReference type="Gene3D" id="1.10.10.10">
    <property type="entry name" value="Winged helix-like DNA-binding domain superfamily/Winged helix DNA-binding domain"/>
    <property type="match status" value="2"/>
</dbReference>
<organism evidence="10">
    <name type="scientific">uncultured Frankineae bacterium</name>
    <dbReference type="NCBI Taxonomy" id="437475"/>
    <lineage>
        <taxon>Bacteria</taxon>
        <taxon>Bacillati</taxon>
        <taxon>Actinomycetota</taxon>
        <taxon>Actinomycetes</taxon>
        <taxon>Frankiales</taxon>
        <taxon>environmental samples</taxon>
    </lineage>
</organism>
<dbReference type="InterPro" id="IPR050239">
    <property type="entry name" value="Sigma-70_RNA_pol_init_factors"/>
</dbReference>
<dbReference type="Gene3D" id="1.10.601.10">
    <property type="entry name" value="RNA Polymerase Primary Sigma Factor"/>
    <property type="match status" value="2"/>
</dbReference>
<comment type="function">
    <text evidence="6">Sigma factors are initiation factors that promote the attachment of RNA polymerase to specific initiation sites and are then released.</text>
</comment>
<dbReference type="InterPro" id="IPR036388">
    <property type="entry name" value="WH-like_DNA-bd_sf"/>
</dbReference>
<dbReference type="InterPro" id="IPR007624">
    <property type="entry name" value="RNA_pol_sigma70_r3"/>
</dbReference>
<keyword evidence="3 6" id="KW-0731">Sigma factor</keyword>
<accession>A0A6J4M0F9</accession>
<dbReference type="InterPro" id="IPR009042">
    <property type="entry name" value="RNA_pol_sigma70_r1_2"/>
</dbReference>
<evidence type="ECO:0000256" key="7">
    <source>
        <dbReference type="SAM" id="MobiDB-lite"/>
    </source>
</evidence>
<dbReference type="GO" id="GO:0003677">
    <property type="term" value="F:DNA binding"/>
    <property type="evidence" value="ECO:0007669"/>
    <property type="project" value="UniProtKB-KW"/>
</dbReference>
<sequence>MSAPARPADVVEALVERARSEGRLSLDQLRTVFDAAGIGPTEGRAVLRELSEQGAVVVSDDLAAAKPARTRRTAGTSPVSKPSAARPAKRAAGPQEKRPAGRTVADGPAVEPLVEEPSLSVQTPVQTPDLVVTTAPAGAAVAPVAPTRAAAAPAAGTAAAKAAAAKAVPAKQTKAEAEAAVLEAAQPDGDTVFAEPAAAPVAVPEEDKPLALDEPPPGIDLVKAYLREIGRVALLTAEMEVDLAKRIEAGLFATEKLRQHAAGESKVAAAMRRDLVEIERDGEVAKRHLLEANLRLVVSLAKRYQGRGLDLLDLVQEGNLGLVRAVEKFDYAKGYKFSTYATWWIRQALQRALADQGRTIRVPVHMAELITKVTRTRRDLTQSLGREPSSEEIGEPLSMTAEKVEEILRHGRDTLSLQAPVGDDEAVLGDFITDVDSIDPQAAVETQMLHGQLSEVLDSLPERSAIVMRMRFGLEDGRPRTLDEVGRHLGLTRERIRQIERDTLAEIRAGGRADALREYVA</sequence>
<protein>
    <recommendedName>
        <fullName evidence="6">RNA polymerase sigma factor</fullName>
    </recommendedName>
</protein>
<dbReference type="Pfam" id="PF04545">
    <property type="entry name" value="Sigma70_r4"/>
    <property type="match status" value="1"/>
</dbReference>
<gene>
    <name evidence="10" type="ORF">AVDCRST_MAG07-2607</name>
</gene>
<dbReference type="NCBIfam" id="TIGR02937">
    <property type="entry name" value="sigma70-ECF"/>
    <property type="match status" value="1"/>
</dbReference>
<dbReference type="InterPro" id="IPR007630">
    <property type="entry name" value="RNA_pol_sigma70_r4"/>
</dbReference>
<keyword evidence="4 6" id="KW-0238">DNA-binding</keyword>
<dbReference type="PRINTS" id="PR00046">
    <property type="entry name" value="SIGMA70FCT"/>
</dbReference>
<keyword evidence="2 6" id="KW-0805">Transcription regulation</keyword>
<dbReference type="PROSITE" id="PS00715">
    <property type="entry name" value="SIGMA70_1"/>
    <property type="match status" value="1"/>
</dbReference>
<dbReference type="InterPro" id="IPR000943">
    <property type="entry name" value="RNA_pol_sigma70"/>
</dbReference>
<dbReference type="InterPro" id="IPR013324">
    <property type="entry name" value="RNA_pol_sigma_r3/r4-like"/>
</dbReference>
<comment type="similarity">
    <text evidence="1 6">Belongs to the sigma-70 factor family.</text>
</comment>
<dbReference type="FunFam" id="1.10.601.10:FF:000001">
    <property type="entry name" value="RNA polymerase sigma factor SigA"/>
    <property type="match status" value="1"/>
</dbReference>
<dbReference type="Pfam" id="PF00140">
    <property type="entry name" value="Sigma70_r1_2"/>
    <property type="match status" value="1"/>
</dbReference>
<evidence type="ECO:0000259" key="8">
    <source>
        <dbReference type="PROSITE" id="PS00715"/>
    </source>
</evidence>
<dbReference type="InterPro" id="IPR013325">
    <property type="entry name" value="RNA_pol_sigma_r2"/>
</dbReference>
<dbReference type="Pfam" id="PF04539">
    <property type="entry name" value="Sigma70_r3"/>
    <property type="match status" value="1"/>
</dbReference>
<evidence type="ECO:0000313" key="10">
    <source>
        <dbReference type="EMBL" id="CAA9344844.1"/>
    </source>
</evidence>